<keyword evidence="4" id="KW-0479">Metal-binding</keyword>
<dbReference type="SUPFAM" id="SSF69318">
    <property type="entry name" value="Integrin alpha N-terminal domain"/>
    <property type="match status" value="1"/>
</dbReference>
<evidence type="ECO:0000256" key="6">
    <source>
        <dbReference type="ARBA" id="ARBA00022737"/>
    </source>
</evidence>
<evidence type="ECO:0000256" key="14">
    <source>
        <dbReference type="ARBA" id="ARBA00023180"/>
    </source>
</evidence>
<evidence type="ECO:0000256" key="3">
    <source>
        <dbReference type="ARBA" id="ARBA00022692"/>
    </source>
</evidence>
<dbReference type="SMART" id="SM00191">
    <property type="entry name" value="Int_alpha"/>
    <property type="match status" value="4"/>
</dbReference>
<evidence type="ECO:0000313" key="18">
    <source>
        <dbReference type="EMBL" id="AFO94906.1"/>
    </source>
</evidence>
<dbReference type="InterPro" id="IPR013649">
    <property type="entry name" value="Integrin_alpha_Ig-like_1"/>
</dbReference>
<feature type="repeat" description="FG-GAP" evidence="15">
    <location>
        <begin position="172"/>
        <end position="225"/>
    </location>
</feature>
<dbReference type="InterPro" id="IPR000413">
    <property type="entry name" value="Integrin_alpha"/>
</dbReference>
<dbReference type="GO" id="GO:0009897">
    <property type="term" value="C:external side of plasma membrane"/>
    <property type="evidence" value="ECO:0007669"/>
    <property type="project" value="TreeGrafter"/>
</dbReference>
<feature type="non-terminal residue" evidence="18">
    <location>
        <position position="1"/>
    </location>
</feature>
<evidence type="ECO:0000256" key="10">
    <source>
        <dbReference type="ARBA" id="ARBA00023037"/>
    </source>
</evidence>
<dbReference type="InterPro" id="IPR048285">
    <property type="entry name" value="Integrin_alpha_Ig-like_2"/>
</dbReference>
<dbReference type="InterPro" id="IPR048633">
    <property type="entry name" value="ITGAX-like_Ig_3"/>
</dbReference>
<evidence type="ECO:0000256" key="7">
    <source>
        <dbReference type="ARBA" id="ARBA00022837"/>
    </source>
</evidence>
<dbReference type="Pfam" id="PF08441">
    <property type="entry name" value="Integrin_A_Ig_1"/>
    <property type="match status" value="1"/>
</dbReference>
<feature type="domain" description="VWFA" evidence="17">
    <location>
        <begin position="1"/>
        <end position="110"/>
    </location>
</feature>
<dbReference type="Pfam" id="PF21520">
    <property type="entry name" value="ITGAX-like_Ig_3"/>
    <property type="match status" value="1"/>
</dbReference>
<dbReference type="InterPro" id="IPR028994">
    <property type="entry name" value="Integrin_alpha_N"/>
</dbReference>
<keyword evidence="6" id="KW-0677">Repeat</keyword>
<evidence type="ECO:0000256" key="12">
    <source>
        <dbReference type="ARBA" id="ARBA00023157"/>
    </source>
</evidence>
<comment type="similarity">
    <text evidence="2 16">Belongs to the integrin alpha chain family.</text>
</comment>
<keyword evidence="3 16" id="KW-0812">Transmembrane</keyword>
<accession>V9KB69</accession>
<dbReference type="Gene3D" id="2.130.10.130">
    <property type="entry name" value="Integrin alpha, N-terminal"/>
    <property type="match status" value="1"/>
</dbReference>
<dbReference type="Pfam" id="PF20805">
    <property type="entry name" value="Integrin_A_Ig_2"/>
    <property type="match status" value="1"/>
</dbReference>
<dbReference type="EMBL" id="JW862389">
    <property type="protein sequence ID" value="AFO94906.1"/>
    <property type="molecule type" value="mRNA"/>
</dbReference>
<reference evidence="18" key="1">
    <citation type="journal article" date="2014" name="Nature">
        <title>Elephant shark genome provides unique insights into gnathostome evolution.</title>
        <authorList>
            <consortium name="International Elephant Shark Genome Sequencing Consortium"/>
            <person name="Venkatesh B."/>
            <person name="Lee A.P."/>
            <person name="Ravi V."/>
            <person name="Maurya A.K."/>
            <person name="Lian M.M."/>
            <person name="Swann J.B."/>
            <person name="Ohta Y."/>
            <person name="Flajnik M.F."/>
            <person name="Sutoh Y."/>
            <person name="Kasahara M."/>
            <person name="Hoon S."/>
            <person name="Gangu V."/>
            <person name="Roy S.W."/>
            <person name="Irimia M."/>
            <person name="Korzh V."/>
            <person name="Kondrychyn I."/>
            <person name="Lim Z.W."/>
            <person name="Tay B.H."/>
            <person name="Tohari S."/>
            <person name="Kong K.W."/>
            <person name="Ho S."/>
            <person name="Lorente-Galdos B."/>
            <person name="Quilez J."/>
            <person name="Marques-Bonet T."/>
            <person name="Raney B.J."/>
            <person name="Ingham P.W."/>
            <person name="Tay A."/>
            <person name="Hillier L.W."/>
            <person name="Minx P."/>
            <person name="Boehm T."/>
            <person name="Wilson R.K."/>
            <person name="Brenner S."/>
            <person name="Warren W.C."/>
        </authorList>
    </citation>
    <scope>NUCLEOTIDE SEQUENCE</scope>
    <source>
        <tissue evidence="18">Spleen</tissue>
    </source>
</reference>
<name>V9KB69_CALMI</name>
<evidence type="ECO:0000256" key="16">
    <source>
        <dbReference type="RuleBase" id="RU003762"/>
    </source>
</evidence>
<feature type="transmembrane region" description="Helical" evidence="16">
    <location>
        <begin position="860"/>
        <end position="883"/>
    </location>
</feature>
<keyword evidence="9 16" id="KW-1133">Transmembrane helix</keyword>
<dbReference type="Gene3D" id="2.60.40.1460">
    <property type="entry name" value="Integrin domains. Chain A, domain 2"/>
    <property type="match status" value="1"/>
</dbReference>
<dbReference type="GO" id="GO:0007229">
    <property type="term" value="P:integrin-mediated signaling pathway"/>
    <property type="evidence" value="ECO:0007669"/>
    <property type="project" value="UniProtKB-KW"/>
</dbReference>
<dbReference type="PROSITE" id="PS51470">
    <property type="entry name" value="FG_GAP"/>
    <property type="match status" value="4"/>
</dbReference>
<keyword evidence="5" id="KW-0732">Signal</keyword>
<keyword evidence="14" id="KW-0325">Glycoprotein</keyword>
<dbReference type="Pfam" id="PF01839">
    <property type="entry name" value="FG-GAP"/>
    <property type="match status" value="1"/>
</dbReference>
<evidence type="ECO:0000256" key="9">
    <source>
        <dbReference type="ARBA" id="ARBA00022989"/>
    </source>
</evidence>
<evidence type="ECO:0000256" key="2">
    <source>
        <dbReference type="ARBA" id="ARBA00008054"/>
    </source>
</evidence>
<feature type="repeat" description="FG-GAP" evidence="15">
    <location>
        <begin position="226"/>
        <end position="286"/>
    </location>
</feature>
<feature type="repeat" description="FG-GAP" evidence="15">
    <location>
        <begin position="350"/>
        <end position="409"/>
    </location>
</feature>
<evidence type="ECO:0000259" key="17">
    <source>
        <dbReference type="PROSITE" id="PS50234"/>
    </source>
</evidence>
<dbReference type="SUPFAM" id="SSF53300">
    <property type="entry name" value="vWA-like"/>
    <property type="match status" value="1"/>
</dbReference>
<dbReference type="InterPro" id="IPR013517">
    <property type="entry name" value="FG-GAP"/>
</dbReference>
<dbReference type="AlphaFoldDB" id="V9KB69"/>
<feature type="repeat" description="FG-GAP" evidence="15">
    <location>
        <begin position="288"/>
        <end position="346"/>
    </location>
</feature>
<evidence type="ECO:0000256" key="8">
    <source>
        <dbReference type="ARBA" id="ARBA00022889"/>
    </source>
</evidence>
<dbReference type="InterPro" id="IPR013519">
    <property type="entry name" value="Int_alpha_beta-p"/>
</dbReference>
<dbReference type="PROSITE" id="PS00242">
    <property type="entry name" value="INTEGRIN_ALPHA"/>
    <property type="match status" value="1"/>
</dbReference>
<dbReference type="PROSITE" id="PS50234">
    <property type="entry name" value="VWFA"/>
    <property type="match status" value="1"/>
</dbReference>
<keyword evidence="10 16" id="KW-0401">Integrin</keyword>
<dbReference type="GO" id="GO:0008305">
    <property type="term" value="C:integrin complex"/>
    <property type="evidence" value="ECO:0007669"/>
    <property type="project" value="InterPro"/>
</dbReference>
<dbReference type="GO" id="GO:0098609">
    <property type="term" value="P:cell-cell adhesion"/>
    <property type="evidence" value="ECO:0007669"/>
    <property type="project" value="TreeGrafter"/>
</dbReference>
<dbReference type="PRINTS" id="PR01185">
    <property type="entry name" value="INTEGRINA"/>
</dbReference>
<dbReference type="Gene3D" id="1.20.5.930">
    <property type="entry name" value="Bicelle-embedded integrin alpha(iib) transmembrane segment"/>
    <property type="match status" value="1"/>
</dbReference>
<evidence type="ECO:0000256" key="13">
    <source>
        <dbReference type="ARBA" id="ARBA00023170"/>
    </source>
</evidence>
<dbReference type="GO" id="GO:0007160">
    <property type="term" value="P:cell-matrix adhesion"/>
    <property type="evidence" value="ECO:0007669"/>
    <property type="project" value="TreeGrafter"/>
</dbReference>
<keyword evidence="11 16" id="KW-0472">Membrane</keyword>
<comment type="subcellular location">
    <subcellularLocation>
        <location evidence="1 16">Membrane</location>
        <topology evidence="1 16">Single-pass type I membrane protein</topology>
    </subcellularLocation>
</comment>
<dbReference type="PANTHER" id="PTHR23220">
    <property type="entry name" value="INTEGRIN ALPHA"/>
    <property type="match status" value="1"/>
</dbReference>
<dbReference type="Gene3D" id="3.40.50.410">
    <property type="entry name" value="von Willebrand factor, type A domain"/>
    <property type="match status" value="1"/>
</dbReference>
<evidence type="ECO:0000256" key="5">
    <source>
        <dbReference type="ARBA" id="ARBA00022729"/>
    </source>
</evidence>
<dbReference type="GO" id="GO:0046872">
    <property type="term" value="F:metal ion binding"/>
    <property type="evidence" value="ECO:0007669"/>
    <property type="project" value="UniProtKB-KW"/>
</dbReference>
<protein>
    <submittedName>
        <fullName evidence="18">Integrin alpha-X-like protein</fullName>
    </submittedName>
</protein>
<evidence type="ECO:0000256" key="15">
    <source>
        <dbReference type="PROSITE-ProRule" id="PRU00803"/>
    </source>
</evidence>
<keyword evidence="7" id="KW-0106">Calcium</keyword>
<keyword evidence="13 16" id="KW-0675">Receptor</keyword>
<dbReference type="Pfam" id="PF00092">
    <property type="entry name" value="VWA"/>
    <property type="match status" value="1"/>
</dbReference>
<dbReference type="InterPro" id="IPR036465">
    <property type="entry name" value="vWFA_dom_sf"/>
</dbReference>
<proteinExistence type="evidence at transcript level"/>
<keyword evidence="12" id="KW-1015">Disulfide bond</keyword>
<dbReference type="GO" id="GO:0005178">
    <property type="term" value="F:integrin binding"/>
    <property type="evidence" value="ECO:0007669"/>
    <property type="project" value="TreeGrafter"/>
</dbReference>
<dbReference type="Gene3D" id="2.60.40.1530">
    <property type="entry name" value="ntegrin, alpha v. Chain A, domain 4"/>
    <property type="match status" value="1"/>
</dbReference>
<dbReference type="GO" id="GO:0033627">
    <property type="term" value="P:cell adhesion mediated by integrin"/>
    <property type="evidence" value="ECO:0007669"/>
    <property type="project" value="TreeGrafter"/>
</dbReference>
<sequence>LMDAINHMEQVTDTAKAIKFVVSEVFAEKTGAREGAKKLLIVITDGDSTDFGLQEAIELAKRKNIVRWVIAVGNNFQERGKKELNDIASYPENLYNIADYTQLNNVLKSLKEKMYLIEGTQESDSASFKMEMSQGGFSALISKDAMVFGTVGAYDWSGGLMEYVDGKQVFINVSQAENDMKDSYLGYSVAGANVSDTSLYIVGAPRYLHKGKVVIFSKNLSTGSWAPIQHINGQQIGAYFGCELCSVDLTQDGGTDLLLIGAPLYHDYGVGGMVRVCVLRNLENLTCTDTLYGKAGNVFGRFGSAISELRDVNGDGINDVAIGAPLEDEHAGCLYIFNGERHRINPVYSQRISAVSRAGLKYLGQSIHGIWDLTGDGLTDLAVGALGTALVFRSRPVINVTASVTFRPQKIPLEDFLCNQTPLDFQGPVTNASICFHLLSPGKPGEMSIHLTYRLDLDSERQQRRVTFSASQRSLTRNLSISQKEICVEQNIFIPDCIEDYFSPIWLNVSFTLLETPPETAEGYQPILNPQCDQALSVLLPLQKNCGVDEVCEDELNVILNSGRVQKLVLGRDSLLNLSVLLNNLNEDSYNAIVTISYPAVLMFNKIMKLSGNTGERVQCSLEETARESPTRSLLCLVNHPVLPGNTSVQFVVEFGTLIKDEFRNNTMEMRATASSDNSQTNKVHMETIAHITVFKGVHIILSGFESTRNIRITQDKNVKKRVIHTYKLESRGQHNPPVNVTFTIPLNIQAQLTFTLTQPIFSDSSKGLDCSNEQNKGLTSDNLTVTCVVHSLEKNKPVIFTIIGDVHLTESHQRSLNKSVMWSRGDISFNQNRYIELSNPLSHSVEIFTEVEIFEKYDLLPVIIGSSVGGLLLLLIVVAGMYKLGFFKRSLRDQLNEE</sequence>
<evidence type="ECO:0000256" key="4">
    <source>
        <dbReference type="ARBA" id="ARBA00022723"/>
    </source>
</evidence>
<dbReference type="InterPro" id="IPR018184">
    <property type="entry name" value="Integrin_alpha_C_CS"/>
</dbReference>
<dbReference type="InterPro" id="IPR032695">
    <property type="entry name" value="Integrin_dom_sf"/>
</dbReference>
<dbReference type="SUPFAM" id="SSF69179">
    <property type="entry name" value="Integrin domains"/>
    <property type="match status" value="2"/>
</dbReference>
<evidence type="ECO:0000256" key="11">
    <source>
        <dbReference type="ARBA" id="ARBA00023136"/>
    </source>
</evidence>
<evidence type="ECO:0000256" key="1">
    <source>
        <dbReference type="ARBA" id="ARBA00004479"/>
    </source>
</evidence>
<keyword evidence="8 16" id="KW-0130">Cell adhesion</keyword>
<dbReference type="InterPro" id="IPR002035">
    <property type="entry name" value="VWF_A"/>
</dbReference>
<dbReference type="Gene3D" id="2.60.40.1510">
    <property type="entry name" value="ntegrin, alpha v. Chain A, domain 3"/>
    <property type="match status" value="1"/>
</dbReference>
<organism evidence="18">
    <name type="scientific">Callorhinchus milii</name>
    <name type="common">Ghost shark</name>
    <dbReference type="NCBI Taxonomy" id="7868"/>
    <lineage>
        <taxon>Eukaryota</taxon>
        <taxon>Metazoa</taxon>
        <taxon>Chordata</taxon>
        <taxon>Craniata</taxon>
        <taxon>Vertebrata</taxon>
        <taxon>Chondrichthyes</taxon>
        <taxon>Holocephali</taxon>
        <taxon>Chimaeriformes</taxon>
        <taxon>Callorhinchidae</taxon>
        <taxon>Callorhinchus</taxon>
    </lineage>
</organism>
<dbReference type="PANTHER" id="PTHR23220:SF118">
    <property type="entry name" value="INTEGRIN ALPHA-X"/>
    <property type="match status" value="1"/>
</dbReference>